<reference evidence="1 2" key="1">
    <citation type="submission" date="2012-02" db="EMBL/GenBank/DDBJ databases">
        <title>Whole genome shotgun sequence of Gordonia sputi NBRC 100414.</title>
        <authorList>
            <person name="Yoshida I."/>
            <person name="Hosoyama A."/>
            <person name="Tsuchikane K."/>
            <person name="Katsumata H."/>
            <person name="Yamazaki S."/>
            <person name="Fujita N."/>
        </authorList>
    </citation>
    <scope>NUCLEOTIDE SEQUENCE [LARGE SCALE GENOMIC DNA]</scope>
    <source>
        <strain evidence="1 2">NBRC 100414</strain>
    </source>
</reference>
<dbReference type="AlphaFoldDB" id="H5TUV8"/>
<evidence type="ECO:0008006" key="3">
    <source>
        <dbReference type="Google" id="ProtNLM"/>
    </source>
</evidence>
<organism evidence="1 2">
    <name type="scientific">Gordonia sputi NBRC 100414</name>
    <dbReference type="NCBI Taxonomy" id="1089453"/>
    <lineage>
        <taxon>Bacteria</taxon>
        <taxon>Bacillati</taxon>
        <taxon>Actinomycetota</taxon>
        <taxon>Actinomycetes</taxon>
        <taxon>Mycobacteriales</taxon>
        <taxon>Gordoniaceae</taxon>
        <taxon>Gordonia</taxon>
    </lineage>
</organism>
<evidence type="ECO:0000313" key="2">
    <source>
        <dbReference type="Proteomes" id="UP000005845"/>
    </source>
</evidence>
<dbReference type="EMBL" id="BAFC01000005">
    <property type="protein sequence ID" value="GAB37266.1"/>
    <property type="molecule type" value="Genomic_DNA"/>
</dbReference>
<evidence type="ECO:0000313" key="1">
    <source>
        <dbReference type="EMBL" id="GAB37266.1"/>
    </source>
</evidence>
<dbReference type="eggNOG" id="ENOG5031GJC">
    <property type="taxonomic scope" value="Bacteria"/>
</dbReference>
<gene>
    <name evidence="1" type="ORF">GOSPT_005_00040</name>
</gene>
<dbReference type="Pfam" id="PF13830">
    <property type="entry name" value="DUF4192"/>
    <property type="match status" value="1"/>
</dbReference>
<dbReference type="Proteomes" id="UP000005845">
    <property type="component" value="Unassembled WGS sequence"/>
</dbReference>
<accession>H5TUV8</accession>
<protein>
    <recommendedName>
        <fullName evidence="3">DUF4192 domain-containing protein</fullName>
    </recommendedName>
</protein>
<name>H5TUV8_9ACTN</name>
<proteinExistence type="predicted"/>
<comment type="caution">
    <text evidence="1">The sequence shown here is derived from an EMBL/GenBank/DDBJ whole genome shotgun (WGS) entry which is preliminary data.</text>
</comment>
<keyword evidence="2" id="KW-1185">Reference proteome</keyword>
<sequence>MHPSEDVHKVGHRGSWRVLSSADEPKMFDMSLRKESPHGPIRTVSALLTAIPGFFGFIPERSLILLALAPDARTVQASVRLDLDLAADDTPARPMLNEIDNLARILRGYGSADLIAVIGDDRFDLDSRTYEEILSIVDRRMRRCGGIGRGYVCGRFAEGEHWMQIWEHSAALTSRSSLQRGVLTDPRTSPTAVSDAVHSGRLLLASRAEIASMLAPAPHCDDGSCHAGAGGGSFDDEPPHELMAAIYEAVVMEPDRFSCERVAELERAICDVQVRDAALGFAVTDLRAGAEVLWRELTRRLTGTGRASAATLLAHLHYIAGEGSFAGVALDVAREADRTWKLAQLLDHSLRNGLRPDNLWHLIGDSYDAAAQLGVTLPGATLRNAS</sequence>
<dbReference type="InterPro" id="IPR025447">
    <property type="entry name" value="DUF4192"/>
</dbReference>